<dbReference type="EMBL" id="AGWX01000004">
    <property type="protein sequence ID" value="EKS36562.1"/>
    <property type="molecule type" value="Genomic_DNA"/>
</dbReference>
<evidence type="ECO:0000313" key="4">
    <source>
        <dbReference type="Proteomes" id="UP000001096"/>
    </source>
</evidence>
<dbReference type="GO" id="GO:0090313">
    <property type="term" value="P:regulation of protein targeting to membrane"/>
    <property type="evidence" value="ECO:0007669"/>
    <property type="project" value="TreeGrafter"/>
</dbReference>
<feature type="compositionally biased region" description="Pro residues" evidence="1">
    <location>
        <begin position="1173"/>
        <end position="1194"/>
    </location>
</feature>
<proteinExistence type="predicted"/>
<dbReference type="Pfam" id="PF05170">
    <property type="entry name" value="AsmA"/>
    <property type="match status" value="1"/>
</dbReference>
<dbReference type="AlphaFoldDB" id="K8P1T9"/>
<dbReference type="InterPro" id="IPR017023">
    <property type="entry name" value="UCP034039"/>
</dbReference>
<dbReference type="PATRIC" id="fig|883078.3.peg.3078"/>
<name>K8P1T9_9BRAD</name>
<evidence type="ECO:0000259" key="2">
    <source>
        <dbReference type="Pfam" id="PF05170"/>
    </source>
</evidence>
<reference evidence="3 4" key="1">
    <citation type="submission" date="2012-04" db="EMBL/GenBank/DDBJ databases">
        <title>The Genome Sequence of Afipia broomeae ATCC 49717.</title>
        <authorList>
            <consortium name="The Broad Institute Genome Sequencing Platform"/>
            <person name="Earl A."/>
            <person name="Ward D."/>
            <person name="Feldgarden M."/>
            <person name="Gevers D."/>
            <person name="Huys G."/>
            <person name="Walker B."/>
            <person name="Young S.K."/>
            <person name="Zeng Q."/>
            <person name="Gargeya S."/>
            <person name="Fitzgerald M."/>
            <person name="Haas B."/>
            <person name="Abouelleil A."/>
            <person name="Alvarado L."/>
            <person name="Arachchi H.M."/>
            <person name="Berlin A."/>
            <person name="Chapman S.B."/>
            <person name="Goldberg J."/>
            <person name="Griggs A."/>
            <person name="Gujja S."/>
            <person name="Hansen M."/>
            <person name="Howarth C."/>
            <person name="Imamovic A."/>
            <person name="Larimer J."/>
            <person name="McCowen C."/>
            <person name="Montmayeur A."/>
            <person name="Murphy C."/>
            <person name="Neiman D."/>
            <person name="Pearson M."/>
            <person name="Priest M."/>
            <person name="Roberts A."/>
            <person name="Saif S."/>
            <person name="Shea T."/>
            <person name="Sisk P."/>
            <person name="Sykes S."/>
            <person name="Wortman J."/>
            <person name="Nusbaum C."/>
            <person name="Birren B."/>
        </authorList>
    </citation>
    <scope>NUCLEOTIDE SEQUENCE [LARGE SCALE GENOMIC DNA]</scope>
    <source>
        <strain evidence="3 4">ATCC 49717</strain>
    </source>
</reference>
<comment type="caution">
    <text evidence="3">The sequence shown here is derived from an EMBL/GenBank/DDBJ whole genome shotgun (WGS) entry which is preliminary data.</text>
</comment>
<dbReference type="Proteomes" id="UP000001096">
    <property type="component" value="Unassembled WGS sequence"/>
</dbReference>
<dbReference type="RefSeq" id="WP_006021685.1">
    <property type="nucleotide sequence ID" value="NZ_KB375283.1"/>
</dbReference>
<sequence length="1218" mass="126543">MQTTLLGLAIAFILALIVALVGPYFVDWNQFRSQFETEASRIVGAPVRVGGKLDALLLPTPTLRLRSVAIGGDSDPARVRAGKLDVEFSLGALMRGEWRASELSLEDFALDLGLDRQGRFEWPATAGRFNLGSLAIDRMNVAGRIALHDASSGKTLRIDDLKFSGDVRALASSLRGDGSFTLLGARTPFRISSGQSSDGKGTRVRFVAEPGERPLLADLDGVLTFDNAVPNFEGGLTLARPSDAKSAVPGQPWRMTSRVKASPSSATFERVEAAYGQEDNALRLTGGGEIRFGASPLLRLALSARQLDADRLLIRGAASAEPLRLLPALRTLVTSLPVMPLPAQIEASADQIALGGRPLQNIAIELRGDEQAWTVGKFELRAPGATRVSANGTVAQPGASARFTGPINIESSDPDVLAAWLQGRSDTTYRNQKPLRLRGDATLAADRVALDGIKADVNGGTMEGRVALLNVANGKTRIEAALNTASLDLDAMSSLAGALAGPQSGWPDEGQVALNAESAVLAGETVRPVAVSLSYSPTKFTLDRVEIGNTSSDFAVSGTGSFDRTEGGGKLGLYASASSLERVGSLLSPFAPALAERLAAVPKEPGSAVMLVAATLGKAKDRSGRTDAEAVFNLEAPQLKGTITLKGSPNIDLARGLDLAALRGNPFNLETSLTANQTSTIVASLGLDRIISPGDGPAQFESSVAGVWGSPLQLKAKLTGAGVDGDIQGTGNPWADQSTAALTVAVRRADLAALFDLQRGSMPAPGVSLSSRLGVAGNVFTFDDLDTTVGGSRIRGRLVLTRGDEIGVDGELGLDTLDLAAVTGVAFGAMGRDASAPLGRGWLRGWRGRLAFQALSGVLPGGGELRPVSGAIKGDGQSLVLENVKASIGGGEAVIDLDARQAAQGTGQGTSFNARVQLTGVDGAALRYRGLAVPDGKVALQMTLAGAGRSAAGLTGALSGAGTLTLTDARIAGLDPRAFEVAVRASDGGQATDDLKLKEIVEPVLAAGALKVPSAQIPFTIKDGRLRIEAATLGAARARVAIAGGYDLLADQADIRAVMSPVTTRPIQGRPEIRVDLNGSPDRLVRAVDVAALSSWLGMRAIDRETRRLDQLERGVGPGLEPDELWEEELPKAEPLPPSEVKIPTRDPRRKNSGTKAASPRPPAAPPVAVQPVPQPAPAPSGGPLVQPLPPPIDIKPAPGAMRLPKQRPATQAPAGTF</sequence>
<dbReference type="HOGENOM" id="CLU_003996_0_0_5"/>
<dbReference type="PANTHER" id="PTHR30441">
    <property type="entry name" value="DUF748 DOMAIN-CONTAINING PROTEIN"/>
    <property type="match status" value="1"/>
</dbReference>
<dbReference type="InterPro" id="IPR052894">
    <property type="entry name" value="AsmA-related"/>
</dbReference>
<gene>
    <name evidence="3" type="ORF">HMPREF9695_02980</name>
</gene>
<evidence type="ECO:0000313" key="3">
    <source>
        <dbReference type="EMBL" id="EKS36562.1"/>
    </source>
</evidence>
<accession>K8P1T9</accession>
<protein>
    <recommendedName>
        <fullName evidence="2">AsmA domain-containing protein</fullName>
    </recommendedName>
</protein>
<dbReference type="GO" id="GO:0005886">
    <property type="term" value="C:plasma membrane"/>
    <property type="evidence" value="ECO:0007669"/>
    <property type="project" value="TreeGrafter"/>
</dbReference>
<organism evidence="3 4">
    <name type="scientific">Afipia broomeae ATCC 49717</name>
    <dbReference type="NCBI Taxonomy" id="883078"/>
    <lineage>
        <taxon>Bacteria</taxon>
        <taxon>Pseudomonadati</taxon>
        <taxon>Pseudomonadota</taxon>
        <taxon>Alphaproteobacteria</taxon>
        <taxon>Hyphomicrobiales</taxon>
        <taxon>Nitrobacteraceae</taxon>
        <taxon>Afipia</taxon>
    </lineage>
</organism>
<evidence type="ECO:0000256" key="1">
    <source>
        <dbReference type="SAM" id="MobiDB-lite"/>
    </source>
</evidence>
<dbReference type="PANTHER" id="PTHR30441:SF4">
    <property type="entry name" value="PROTEIN ASMA"/>
    <property type="match status" value="1"/>
</dbReference>
<keyword evidence="4" id="KW-1185">Reference proteome</keyword>
<feature type="domain" description="AsmA" evidence="2">
    <location>
        <begin position="10"/>
        <end position="124"/>
    </location>
</feature>
<dbReference type="eggNOG" id="COG2982">
    <property type="taxonomic scope" value="Bacteria"/>
</dbReference>
<dbReference type="PIRSF" id="PIRSF034039">
    <property type="entry name" value="UCP034039"/>
    <property type="match status" value="1"/>
</dbReference>
<dbReference type="InterPro" id="IPR007844">
    <property type="entry name" value="AsmA"/>
</dbReference>
<feature type="region of interest" description="Disordered" evidence="1">
    <location>
        <begin position="1113"/>
        <end position="1218"/>
    </location>
</feature>